<dbReference type="GO" id="GO:0004519">
    <property type="term" value="F:endonuclease activity"/>
    <property type="evidence" value="ECO:0007669"/>
    <property type="project" value="UniProtKB-KW"/>
</dbReference>
<geneLocation type="mitochondrion" evidence="2"/>
<evidence type="ECO:0000313" key="2">
    <source>
        <dbReference type="EMBL" id="ABC96362.1"/>
    </source>
</evidence>
<dbReference type="InterPro" id="IPR027434">
    <property type="entry name" value="Homing_endonucl"/>
</dbReference>
<sequence length="336" mass="39472">MTSSNSNKEKVNKTLHKSATRLVLNGRFGPYLAGLIEGNGSIYVPAKNGKIDTQKSFLLTIRFKLKDLPLAEKIKEILTGARSSYHLDIFIQKNTKSVFLVIQDINTVWYIVLLTCGFFRTPKLVDYITLVNYLQLTAQNTRNSEFFNKITEFKANMRWNILDLSEIESNSWLAGVVDSSTGNFYVNQVQGNSVKFILNFRMEAKQNFYKETLNSFPDFNRSMFPIMSKLARYFRVNLYLKERSRCIDNRIDYQFALATFNRTNNQKVIDYFYKFPLFSSKRLDFLTWVEIKRIVESQTFSPLSKLLVKHIQCLIYQINDRRTMFRWNHLKYLGKV</sequence>
<dbReference type="SUPFAM" id="SSF55608">
    <property type="entry name" value="Homing endonucleases"/>
    <property type="match status" value="2"/>
</dbReference>
<protein>
    <submittedName>
        <fullName evidence="2">Putative site-specific DNA endonuclease</fullName>
    </submittedName>
</protein>
<dbReference type="AlphaFoldDB" id="Q0QIP1"/>
<keyword evidence="2" id="KW-0496">Mitochondrion</keyword>
<dbReference type="Gene3D" id="3.10.28.10">
    <property type="entry name" value="Homing endonucleases"/>
    <property type="match status" value="2"/>
</dbReference>
<keyword evidence="2" id="KW-0255">Endonuclease</keyword>
<dbReference type="InterPro" id="IPR051289">
    <property type="entry name" value="LAGLIDADG_Endonuclease"/>
</dbReference>
<dbReference type="RefSeq" id="YP_684404.1">
    <property type="nucleotide sequence ID" value="NC_008256.1"/>
</dbReference>
<keyword evidence="2" id="KW-0540">Nuclease</keyword>
<feature type="domain" description="Homing endonuclease LAGLIDADG" evidence="1">
    <location>
        <begin position="175"/>
        <end position="291"/>
    </location>
</feature>
<dbReference type="Pfam" id="PF00961">
    <property type="entry name" value="LAGLIDADG_1"/>
    <property type="match status" value="2"/>
</dbReference>
<reference evidence="2" key="1">
    <citation type="journal article" date="2006" name="Curr. Genet.">
        <title>The complete mitochondrial DNA sequence of the green alga Oltmannsiellopsis viridis: evolutionary trends of the mitochondrial genome in the Ulvophyceae.</title>
        <authorList>
            <person name="Pombert J.F."/>
            <person name="Beauchamp P."/>
            <person name="Otis C."/>
            <person name="Lemieux C."/>
            <person name="Turmel M."/>
        </authorList>
    </citation>
    <scope>NUCLEOTIDE SEQUENCE</scope>
</reference>
<name>Q0QIP1_OLTVI</name>
<gene>
    <name evidence="2" type="primary">orf336</name>
</gene>
<feature type="domain" description="Homing endonuclease LAGLIDADG" evidence="1">
    <location>
        <begin position="32"/>
        <end position="129"/>
    </location>
</feature>
<dbReference type="PANTHER" id="PTHR36181:SF6">
    <property type="entry name" value="INTRON-ENCODED LAGLIDADG ENDONUCLEASE FAMILY PROTEIN"/>
    <property type="match status" value="1"/>
</dbReference>
<reference evidence="2" key="2">
    <citation type="submission" date="2006-01" db="EMBL/GenBank/DDBJ databases">
        <authorList>
            <person name="Pombert J.-F."/>
            <person name="Beauchamp P."/>
            <person name="Otis C."/>
            <person name="Lemieux C."/>
            <person name="Turmel M."/>
        </authorList>
    </citation>
    <scope>NUCLEOTIDE SEQUENCE</scope>
</reference>
<keyword evidence="2" id="KW-0378">Hydrolase</keyword>
<proteinExistence type="predicted"/>
<dbReference type="GeneID" id="4200882"/>
<organism evidence="2">
    <name type="scientific">Oltmannsiellopsis viridis</name>
    <name type="common">Marine flagellate</name>
    <name type="synonym">Oltmannsiella viridis</name>
    <dbReference type="NCBI Taxonomy" id="51324"/>
    <lineage>
        <taxon>Eukaryota</taxon>
        <taxon>Viridiplantae</taxon>
        <taxon>Chlorophyta</taxon>
        <taxon>core chlorophytes</taxon>
        <taxon>Ulvophyceae</taxon>
        <taxon>OUU clade</taxon>
        <taxon>Oltmannsiellopsidales</taxon>
        <taxon>Oltmannsiellopsidaceae</taxon>
        <taxon>Oltmannsiellopsis</taxon>
    </lineage>
</organism>
<dbReference type="PANTHER" id="PTHR36181">
    <property type="entry name" value="INTRON-ENCODED ENDONUCLEASE AI3-RELATED"/>
    <property type="match status" value="1"/>
</dbReference>
<dbReference type="GO" id="GO:0005739">
    <property type="term" value="C:mitochondrion"/>
    <property type="evidence" value="ECO:0007669"/>
    <property type="project" value="UniProtKB-ARBA"/>
</dbReference>
<dbReference type="InterPro" id="IPR004860">
    <property type="entry name" value="LAGLIDADG_dom"/>
</dbReference>
<dbReference type="EMBL" id="DQ365900">
    <property type="protein sequence ID" value="ABC96362.1"/>
    <property type="molecule type" value="Genomic_DNA"/>
</dbReference>
<evidence type="ECO:0000259" key="1">
    <source>
        <dbReference type="Pfam" id="PF00961"/>
    </source>
</evidence>
<accession>Q0QIP1</accession>